<name>A0A191ZDV0_9GAMM</name>
<proteinExistence type="predicted"/>
<dbReference type="AlphaFoldDB" id="A0A191ZDV0"/>
<protein>
    <submittedName>
        <fullName evidence="1">Uncharacterized protein</fullName>
    </submittedName>
</protein>
<keyword evidence="2" id="KW-1185">Reference proteome</keyword>
<reference evidence="1 2" key="1">
    <citation type="submission" date="2016-06" db="EMBL/GenBank/DDBJ databases">
        <title>Insight into the functional genes involving in sulfur oxidation in Pearl River water.</title>
        <authorList>
            <person name="Luo J."/>
            <person name="Tan X."/>
            <person name="Lin W."/>
        </authorList>
    </citation>
    <scope>NUCLEOTIDE SEQUENCE [LARGE SCALE GENOMIC DNA]</scope>
    <source>
        <strain evidence="1 2">LS2</strain>
    </source>
</reference>
<evidence type="ECO:0000313" key="2">
    <source>
        <dbReference type="Proteomes" id="UP000078596"/>
    </source>
</evidence>
<sequence>MQCECIENIEKMLKERLSVPGKFKKPLADVKLKGTTIVMRGLDLDLVTCNPIEITLVGQKKAVESTMAHTFCPFCGVRINPEKESSNETPNQ</sequence>
<dbReference type="EMBL" id="CP016027">
    <property type="protein sequence ID" value="ANJ66048.1"/>
    <property type="molecule type" value="Genomic_DNA"/>
</dbReference>
<dbReference type="RefSeq" id="WP_066097657.1">
    <property type="nucleotide sequence ID" value="NZ_CP016027.1"/>
</dbReference>
<dbReference type="KEGG" id="haz:A9404_00440"/>
<dbReference type="STRING" id="1860122.A9404_00440"/>
<accession>A0A191ZDV0</accession>
<organism evidence="1 2">
    <name type="scientific">Halothiobacillus diazotrophicus</name>
    <dbReference type="NCBI Taxonomy" id="1860122"/>
    <lineage>
        <taxon>Bacteria</taxon>
        <taxon>Pseudomonadati</taxon>
        <taxon>Pseudomonadota</taxon>
        <taxon>Gammaproteobacteria</taxon>
        <taxon>Chromatiales</taxon>
        <taxon>Halothiobacillaceae</taxon>
        <taxon>Halothiobacillus</taxon>
    </lineage>
</organism>
<dbReference type="Proteomes" id="UP000078596">
    <property type="component" value="Chromosome"/>
</dbReference>
<dbReference type="OrthoDB" id="6169388at2"/>
<evidence type="ECO:0000313" key="1">
    <source>
        <dbReference type="EMBL" id="ANJ66048.1"/>
    </source>
</evidence>
<gene>
    <name evidence="1" type="ORF">A9404_00440</name>
</gene>